<evidence type="ECO:0000313" key="3">
    <source>
        <dbReference type="Proteomes" id="UP000643403"/>
    </source>
</evidence>
<sequence length="65" mass="7016">MTTNKNDNLPGRTSPAGRADGKPQAHVLQSTEGYRDGKQLDPRNDRGQGPERTQQQGRGGDADRG</sequence>
<feature type="compositionally biased region" description="Basic and acidic residues" evidence="1">
    <location>
        <begin position="33"/>
        <end position="49"/>
    </location>
</feature>
<protein>
    <submittedName>
        <fullName evidence="2">Uncharacterized protein</fullName>
    </submittedName>
</protein>
<organism evidence="2 3">
    <name type="scientific">Cognatilysobacter xinjiangensis</name>
    <dbReference type="NCBI Taxonomy" id="546892"/>
    <lineage>
        <taxon>Bacteria</taxon>
        <taxon>Pseudomonadati</taxon>
        <taxon>Pseudomonadota</taxon>
        <taxon>Gammaproteobacteria</taxon>
        <taxon>Lysobacterales</taxon>
        <taxon>Lysobacteraceae</taxon>
        <taxon>Cognatilysobacter</taxon>
    </lineage>
</organism>
<accession>A0ABQ3BX15</accession>
<gene>
    <name evidence="2" type="ORF">GCM10008101_12660</name>
</gene>
<proteinExistence type="predicted"/>
<evidence type="ECO:0000256" key="1">
    <source>
        <dbReference type="SAM" id="MobiDB-lite"/>
    </source>
</evidence>
<comment type="caution">
    <text evidence="2">The sequence shown here is derived from an EMBL/GenBank/DDBJ whole genome shotgun (WGS) entry which is preliminary data.</text>
</comment>
<feature type="region of interest" description="Disordered" evidence="1">
    <location>
        <begin position="1"/>
        <end position="65"/>
    </location>
</feature>
<dbReference type="EMBL" id="BMXY01000001">
    <property type="protein sequence ID" value="GGZ60288.1"/>
    <property type="molecule type" value="Genomic_DNA"/>
</dbReference>
<dbReference type="RefSeq" id="WP_189447900.1">
    <property type="nucleotide sequence ID" value="NZ_BMXY01000001.1"/>
</dbReference>
<keyword evidence="3" id="KW-1185">Reference proteome</keyword>
<dbReference type="Proteomes" id="UP000643403">
    <property type="component" value="Unassembled WGS sequence"/>
</dbReference>
<reference evidence="3" key="1">
    <citation type="journal article" date="2019" name="Int. J. Syst. Evol. Microbiol.">
        <title>The Global Catalogue of Microorganisms (GCM) 10K type strain sequencing project: providing services to taxonomists for standard genome sequencing and annotation.</title>
        <authorList>
            <consortium name="The Broad Institute Genomics Platform"/>
            <consortium name="The Broad Institute Genome Sequencing Center for Infectious Disease"/>
            <person name="Wu L."/>
            <person name="Ma J."/>
        </authorList>
    </citation>
    <scope>NUCLEOTIDE SEQUENCE [LARGE SCALE GENOMIC DNA]</scope>
    <source>
        <strain evidence="3">KCTC 22558</strain>
    </source>
</reference>
<evidence type="ECO:0000313" key="2">
    <source>
        <dbReference type="EMBL" id="GGZ60288.1"/>
    </source>
</evidence>
<name>A0ABQ3BX15_9GAMM</name>